<dbReference type="HOGENOM" id="CLU_3107211_0_0_1"/>
<dbReference type="InParanoid" id="A0A0C3AZ20"/>
<gene>
    <name evidence="1" type="ORF">PILCRDRAFT_823504</name>
</gene>
<name>A0A0C3AZ20_PILCF</name>
<keyword evidence="2" id="KW-1185">Reference proteome</keyword>
<protein>
    <submittedName>
        <fullName evidence="1">Uncharacterized protein</fullName>
    </submittedName>
</protein>
<sequence length="51" mass="5896">MWRREIRLVKTSLNSTNHPSCPRHMPENLKTELACKWPAGKACPADLCIQY</sequence>
<reference evidence="2" key="2">
    <citation type="submission" date="2015-01" db="EMBL/GenBank/DDBJ databases">
        <title>Evolutionary Origins and Diversification of the Mycorrhizal Mutualists.</title>
        <authorList>
            <consortium name="DOE Joint Genome Institute"/>
            <consortium name="Mycorrhizal Genomics Consortium"/>
            <person name="Kohler A."/>
            <person name="Kuo A."/>
            <person name="Nagy L.G."/>
            <person name="Floudas D."/>
            <person name="Copeland A."/>
            <person name="Barry K.W."/>
            <person name="Cichocki N."/>
            <person name="Veneault-Fourrey C."/>
            <person name="LaButti K."/>
            <person name="Lindquist E.A."/>
            <person name="Lipzen A."/>
            <person name="Lundell T."/>
            <person name="Morin E."/>
            <person name="Murat C."/>
            <person name="Riley R."/>
            <person name="Ohm R."/>
            <person name="Sun H."/>
            <person name="Tunlid A."/>
            <person name="Henrissat B."/>
            <person name="Grigoriev I.V."/>
            <person name="Hibbett D.S."/>
            <person name="Martin F."/>
        </authorList>
    </citation>
    <scope>NUCLEOTIDE SEQUENCE [LARGE SCALE GENOMIC DNA]</scope>
    <source>
        <strain evidence="2">F 1598</strain>
    </source>
</reference>
<dbReference type="AlphaFoldDB" id="A0A0C3AZ20"/>
<dbReference type="Proteomes" id="UP000054166">
    <property type="component" value="Unassembled WGS sequence"/>
</dbReference>
<evidence type="ECO:0000313" key="2">
    <source>
        <dbReference type="Proteomes" id="UP000054166"/>
    </source>
</evidence>
<organism evidence="1 2">
    <name type="scientific">Piloderma croceum (strain F 1598)</name>
    <dbReference type="NCBI Taxonomy" id="765440"/>
    <lineage>
        <taxon>Eukaryota</taxon>
        <taxon>Fungi</taxon>
        <taxon>Dikarya</taxon>
        <taxon>Basidiomycota</taxon>
        <taxon>Agaricomycotina</taxon>
        <taxon>Agaricomycetes</taxon>
        <taxon>Agaricomycetidae</taxon>
        <taxon>Atheliales</taxon>
        <taxon>Atheliaceae</taxon>
        <taxon>Piloderma</taxon>
    </lineage>
</organism>
<evidence type="ECO:0000313" key="1">
    <source>
        <dbReference type="EMBL" id="KIM79253.1"/>
    </source>
</evidence>
<accession>A0A0C3AZ20</accession>
<reference evidence="1 2" key="1">
    <citation type="submission" date="2014-04" db="EMBL/GenBank/DDBJ databases">
        <authorList>
            <consortium name="DOE Joint Genome Institute"/>
            <person name="Kuo A."/>
            <person name="Tarkka M."/>
            <person name="Buscot F."/>
            <person name="Kohler A."/>
            <person name="Nagy L.G."/>
            <person name="Floudas D."/>
            <person name="Copeland A."/>
            <person name="Barry K.W."/>
            <person name="Cichocki N."/>
            <person name="Veneault-Fourrey C."/>
            <person name="LaButti K."/>
            <person name="Lindquist E.A."/>
            <person name="Lipzen A."/>
            <person name="Lundell T."/>
            <person name="Morin E."/>
            <person name="Murat C."/>
            <person name="Sun H."/>
            <person name="Tunlid A."/>
            <person name="Henrissat B."/>
            <person name="Grigoriev I.V."/>
            <person name="Hibbett D.S."/>
            <person name="Martin F."/>
            <person name="Nordberg H.P."/>
            <person name="Cantor M.N."/>
            <person name="Hua S.X."/>
        </authorList>
    </citation>
    <scope>NUCLEOTIDE SEQUENCE [LARGE SCALE GENOMIC DNA]</scope>
    <source>
        <strain evidence="1 2">F 1598</strain>
    </source>
</reference>
<dbReference type="EMBL" id="KN833010">
    <property type="protein sequence ID" value="KIM79253.1"/>
    <property type="molecule type" value="Genomic_DNA"/>
</dbReference>
<proteinExistence type="predicted"/>